<feature type="transmembrane region" description="Helical" evidence="1">
    <location>
        <begin position="43"/>
        <end position="63"/>
    </location>
</feature>
<gene>
    <name evidence="2" type="ORF">FMA36_17800</name>
</gene>
<evidence type="ECO:0000313" key="2">
    <source>
        <dbReference type="EMBL" id="QHC37428.1"/>
    </source>
</evidence>
<name>A0A857FSQ0_KOMXY</name>
<organism evidence="2 3">
    <name type="scientific">Komagataeibacter xylinus</name>
    <name type="common">Gluconacetobacter xylinus</name>
    <dbReference type="NCBI Taxonomy" id="28448"/>
    <lineage>
        <taxon>Bacteria</taxon>
        <taxon>Pseudomonadati</taxon>
        <taxon>Pseudomonadota</taxon>
        <taxon>Alphaproteobacteria</taxon>
        <taxon>Acetobacterales</taxon>
        <taxon>Acetobacteraceae</taxon>
        <taxon>Komagataeibacter</taxon>
    </lineage>
</organism>
<evidence type="ECO:0000256" key="1">
    <source>
        <dbReference type="SAM" id="Phobius"/>
    </source>
</evidence>
<reference evidence="2 3" key="1">
    <citation type="journal article" date="2020" name="Carbohydr. Polym.">
        <title>Characterization and optimization of production of bacterial cellulose from strain CGMCC 17276 based on whole-genome analysis.</title>
        <authorList>
            <person name="Lu T."/>
            <person name="Gao H."/>
            <person name="Liao B."/>
            <person name="Wu J."/>
            <person name="Zhang W."/>
            <person name="Huang J."/>
            <person name="Liu M."/>
            <person name="Huang J."/>
            <person name="Chang Z."/>
            <person name="Jin M."/>
            <person name="Yi Z."/>
            <person name="Jiang D."/>
        </authorList>
    </citation>
    <scope>NUCLEOTIDE SEQUENCE [LARGE SCALE GENOMIC DNA]</scope>
    <source>
        <strain evidence="2 3">CGMCC 17276</strain>
        <plasmid evidence="3">pa</plasmid>
    </source>
</reference>
<evidence type="ECO:0000313" key="3">
    <source>
        <dbReference type="Proteomes" id="UP000464674"/>
    </source>
</evidence>
<proteinExistence type="predicted"/>
<geneLocation type="plasmid" evidence="3">
    <name>pa</name>
</geneLocation>
<protein>
    <submittedName>
        <fullName evidence="2">Uncharacterized protein</fullName>
    </submittedName>
</protein>
<keyword evidence="1" id="KW-0812">Transmembrane</keyword>
<keyword evidence="1" id="KW-0472">Membrane</keyword>
<keyword evidence="2" id="KW-0614">Plasmid</keyword>
<dbReference type="AlphaFoldDB" id="A0A857FSQ0"/>
<dbReference type="EMBL" id="CP041349">
    <property type="protein sequence ID" value="QHC37428.1"/>
    <property type="molecule type" value="Genomic_DNA"/>
</dbReference>
<accession>A0A857FSQ0</accession>
<dbReference type="Proteomes" id="UP000464674">
    <property type="component" value="Plasmid pA"/>
</dbReference>
<sequence>MTALHTRFDRGYHGCSKEIGRKLINEESAPTPLEMRFVMPQALHAYALGWHITLVYCVVRGLLVNA</sequence>
<keyword evidence="1" id="KW-1133">Transmembrane helix</keyword>